<name>A0AC34FM77_9BILA</name>
<reference evidence="2" key="1">
    <citation type="submission" date="2022-11" db="UniProtKB">
        <authorList>
            <consortium name="WormBaseParasite"/>
        </authorList>
    </citation>
    <scope>IDENTIFICATION</scope>
</reference>
<evidence type="ECO:0000313" key="2">
    <source>
        <dbReference type="WBParaSite" id="ES5_v2.g18512.t1"/>
    </source>
</evidence>
<organism evidence="1 2">
    <name type="scientific">Panagrolaimus sp. ES5</name>
    <dbReference type="NCBI Taxonomy" id="591445"/>
    <lineage>
        <taxon>Eukaryota</taxon>
        <taxon>Metazoa</taxon>
        <taxon>Ecdysozoa</taxon>
        <taxon>Nematoda</taxon>
        <taxon>Chromadorea</taxon>
        <taxon>Rhabditida</taxon>
        <taxon>Tylenchina</taxon>
        <taxon>Panagrolaimomorpha</taxon>
        <taxon>Panagrolaimoidea</taxon>
        <taxon>Panagrolaimidae</taxon>
        <taxon>Panagrolaimus</taxon>
    </lineage>
</organism>
<sequence>NLVLKIWLASTKRKENQLLIFNRILNVSFGFYSLY</sequence>
<evidence type="ECO:0000313" key="1">
    <source>
        <dbReference type="Proteomes" id="UP000887579"/>
    </source>
</evidence>
<proteinExistence type="predicted"/>
<accession>A0AC34FM77</accession>
<dbReference type="WBParaSite" id="ES5_v2.g18512.t1">
    <property type="protein sequence ID" value="ES5_v2.g18512.t1"/>
    <property type="gene ID" value="ES5_v2.g18512"/>
</dbReference>
<dbReference type="Proteomes" id="UP000887579">
    <property type="component" value="Unplaced"/>
</dbReference>
<protein>
    <submittedName>
        <fullName evidence="2">Uncharacterized protein</fullName>
    </submittedName>
</protein>